<dbReference type="Proteomes" id="UP000636709">
    <property type="component" value="Unassembled WGS sequence"/>
</dbReference>
<keyword evidence="3" id="KW-1185">Reference proteome</keyword>
<keyword evidence="1" id="KW-1133">Transmembrane helix</keyword>
<organism evidence="2 3">
    <name type="scientific">Digitaria exilis</name>
    <dbReference type="NCBI Taxonomy" id="1010633"/>
    <lineage>
        <taxon>Eukaryota</taxon>
        <taxon>Viridiplantae</taxon>
        <taxon>Streptophyta</taxon>
        <taxon>Embryophyta</taxon>
        <taxon>Tracheophyta</taxon>
        <taxon>Spermatophyta</taxon>
        <taxon>Magnoliopsida</taxon>
        <taxon>Liliopsida</taxon>
        <taxon>Poales</taxon>
        <taxon>Poaceae</taxon>
        <taxon>PACMAD clade</taxon>
        <taxon>Panicoideae</taxon>
        <taxon>Panicodae</taxon>
        <taxon>Paniceae</taxon>
        <taxon>Anthephorinae</taxon>
        <taxon>Digitaria</taxon>
    </lineage>
</organism>
<protein>
    <submittedName>
        <fullName evidence="2">Uncharacterized protein</fullName>
    </submittedName>
</protein>
<dbReference type="OrthoDB" id="647957at2759"/>
<accession>A0A835EN63</accession>
<dbReference type="PANTHER" id="PTHR33994:SF38">
    <property type="entry name" value="LATE EMBRYOGENESIS ABUNDANT PROTEIN LEA-2 SUBGROUP DOMAIN-CONTAINING PROTEIN"/>
    <property type="match status" value="1"/>
</dbReference>
<sequence>MNSRRQYSLKEDLARAVNMILILLWVSTPLWVLFLRFLPPKFSVQVVGATGLDAPPPSHDGDAPISTAFNLTLHAANRRAVDRCYSNGEATVRYSGYTVAWGRTRAFCLGPKESRDVPLVAWADGVGLPRELRERMAADARDGVVELEVDVRVFRSDDGSASPAWLSCKVKAGGGKPSGLTWCTMFAMQNWASDIAPAAWIQYF</sequence>
<evidence type="ECO:0000256" key="1">
    <source>
        <dbReference type="SAM" id="Phobius"/>
    </source>
</evidence>
<dbReference type="EMBL" id="JACEFO010001882">
    <property type="protein sequence ID" value="KAF8696202.1"/>
    <property type="molecule type" value="Genomic_DNA"/>
</dbReference>
<dbReference type="PANTHER" id="PTHR33994">
    <property type="entry name" value="OS04G0515000 PROTEIN"/>
    <property type="match status" value="1"/>
</dbReference>
<keyword evidence="1" id="KW-0472">Membrane</keyword>
<feature type="transmembrane region" description="Helical" evidence="1">
    <location>
        <begin position="20"/>
        <end position="38"/>
    </location>
</feature>
<proteinExistence type="predicted"/>
<comment type="caution">
    <text evidence="2">The sequence shown here is derived from an EMBL/GenBank/DDBJ whole genome shotgun (WGS) entry which is preliminary data.</text>
</comment>
<evidence type="ECO:0000313" key="2">
    <source>
        <dbReference type="EMBL" id="KAF8696202.1"/>
    </source>
</evidence>
<evidence type="ECO:0000313" key="3">
    <source>
        <dbReference type="Proteomes" id="UP000636709"/>
    </source>
</evidence>
<name>A0A835EN63_9POAL</name>
<keyword evidence="1" id="KW-0812">Transmembrane</keyword>
<reference evidence="2" key="1">
    <citation type="submission" date="2020-07" db="EMBL/GenBank/DDBJ databases">
        <title>Genome sequence and genetic diversity analysis of an under-domesticated orphan crop, white fonio (Digitaria exilis).</title>
        <authorList>
            <person name="Bennetzen J.L."/>
            <person name="Chen S."/>
            <person name="Ma X."/>
            <person name="Wang X."/>
            <person name="Yssel A.E.J."/>
            <person name="Chaluvadi S.R."/>
            <person name="Johnson M."/>
            <person name="Gangashetty P."/>
            <person name="Hamidou F."/>
            <person name="Sanogo M.D."/>
            <person name="Zwaenepoel A."/>
            <person name="Wallace J."/>
            <person name="Van De Peer Y."/>
            <person name="Van Deynze A."/>
        </authorList>
    </citation>
    <scope>NUCLEOTIDE SEQUENCE</scope>
    <source>
        <tissue evidence="2">Leaves</tissue>
    </source>
</reference>
<gene>
    <name evidence="2" type="ORF">HU200_037100</name>
</gene>
<dbReference type="AlphaFoldDB" id="A0A835EN63"/>